<keyword evidence="6 9" id="KW-1133">Transmembrane helix</keyword>
<comment type="subcellular location">
    <subcellularLocation>
        <location evidence="1">Cell membrane</location>
        <topology evidence="1">Multi-pass membrane protein</topology>
    </subcellularLocation>
</comment>
<dbReference type="EMBL" id="JQ844179">
    <property type="protein sequence ID" value="AGS52006.1"/>
    <property type="molecule type" value="Genomic_DNA"/>
</dbReference>
<keyword evidence="5 9" id="KW-0812">Transmembrane</keyword>
<feature type="transmembrane region" description="Helical" evidence="9">
    <location>
        <begin position="134"/>
        <end position="155"/>
    </location>
</feature>
<sequence length="434" mass="46131">MVFLEKIFENKAVLALQRAGERMAGSKFFTGVSGGLMGAMGFMLLGALFQILATLLSMVGLIDEAGAFYQFLITPYNMSMGIISVIASFGIGYVYARVNKMKSPLSSGIVSAVLFMMVAAPAETVVLADGSEITAMNTLSLGGAGLFTAIIIGLLSVKITKFCVDKKWVIKMPDVVPSFLSDSFSALIPLVINVVIFHGLNFLAMTFMGANLPLIIMGILSIPLGAVNSIGGAFLASMFALALWLTGIHGTMVVFIALMPLYIQVITQNGALVAAGGEAVFHPVMLALLNSTVGGTGCTLGLVLLGLRSKSEQIKAVSKAALIPGLFNINEPVAFGMPTVYNPILAIPYIVAPMVITLLGWVGYLTGILKPGYIMMLSLLPLGMAEFLSTLSWTNLVFPFLMIPVSAVIYYPFYKIYERQLVAKETAAKAEAEA</sequence>
<keyword evidence="7 8" id="KW-0472">Membrane</keyword>
<evidence type="ECO:0000256" key="3">
    <source>
        <dbReference type="ARBA" id="ARBA00022475"/>
    </source>
</evidence>
<dbReference type="InterPro" id="IPR003352">
    <property type="entry name" value="PTS_EIIC"/>
</dbReference>
<keyword evidence="11" id="KW-0808">Transferase</keyword>
<comment type="function">
    <text evidence="8">The phosphoenolpyruvate-dependent sugar phosphotransferase system (PTS), a major carbohydrate active -transport system, catalyzes the phosphorylation of incoming sugar substrates concomitant with their translocation across the cell membrane.</text>
</comment>
<name>A0A806KBP6_9BACT</name>
<feature type="transmembrane region" description="Helical" evidence="9">
    <location>
        <begin position="346"/>
        <end position="365"/>
    </location>
</feature>
<evidence type="ECO:0000256" key="5">
    <source>
        <dbReference type="ARBA" id="ARBA00022692"/>
    </source>
</evidence>
<feature type="domain" description="PTS EIIC type-3" evidence="10">
    <location>
        <begin position="8"/>
        <end position="413"/>
    </location>
</feature>
<dbReference type="Pfam" id="PF02378">
    <property type="entry name" value="PTS_EIIC"/>
    <property type="match status" value="1"/>
</dbReference>
<dbReference type="NCBIfam" id="TIGR00410">
    <property type="entry name" value="lacE"/>
    <property type="match status" value="1"/>
</dbReference>
<dbReference type="PANTHER" id="PTHR33989:SF4">
    <property type="entry name" value="PTS SYSTEM N,N'-DIACETYLCHITOBIOSE-SPECIFIC EIIC COMPONENT"/>
    <property type="match status" value="1"/>
</dbReference>
<dbReference type="PIRSF" id="PIRSF006351">
    <property type="entry name" value="PTS_EIIC-Cellobiose"/>
    <property type="match status" value="1"/>
</dbReference>
<feature type="transmembrane region" description="Helical" evidence="9">
    <location>
        <begin position="175"/>
        <end position="196"/>
    </location>
</feature>
<keyword evidence="4 8" id="KW-0762">Sugar transport</keyword>
<evidence type="ECO:0000256" key="9">
    <source>
        <dbReference type="SAM" id="Phobius"/>
    </source>
</evidence>
<feature type="transmembrane region" description="Helical" evidence="9">
    <location>
        <begin position="108"/>
        <end position="128"/>
    </location>
</feature>
<evidence type="ECO:0000256" key="8">
    <source>
        <dbReference type="PIRNR" id="PIRNR006351"/>
    </source>
</evidence>
<feature type="transmembrane region" description="Helical" evidence="9">
    <location>
        <begin position="202"/>
        <end position="227"/>
    </location>
</feature>
<keyword evidence="2 8" id="KW-0813">Transport</keyword>
<dbReference type="PROSITE" id="PS51105">
    <property type="entry name" value="PTS_EIIC_TYPE_3"/>
    <property type="match status" value="1"/>
</dbReference>
<keyword evidence="3 8" id="KW-1003">Cell membrane</keyword>
<dbReference type="GO" id="GO:0008982">
    <property type="term" value="F:protein-N(PI)-phosphohistidine-sugar phosphotransferase activity"/>
    <property type="evidence" value="ECO:0007669"/>
    <property type="project" value="UniProtKB-UniRule"/>
</dbReference>
<dbReference type="AlphaFoldDB" id="A0A806KBP6"/>
<feature type="transmembrane region" description="Helical" evidence="9">
    <location>
        <begin position="396"/>
        <end position="414"/>
    </location>
</feature>
<evidence type="ECO:0000259" key="10">
    <source>
        <dbReference type="PROSITE" id="PS51105"/>
    </source>
</evidence>
<dbReference type="GO" id="GO:0005886">
    <property type="term" value="C:plasma membrane"/>
    <property type="evidence" value="ECO:0007669"/>
    <property type="project" value="UniProtKB-SubCell"/>
</dbReference>
<reference evidence="11" key="1">
    <citation type="submission" date="2012-03" db="EMBL/GenBank/DDBJ databases">
        <title>Functional metagenomics reveals considerable lignocellulase gene clusters in the gut microbiome of a wood-feeding higher termite.</title>
        <authorList>
            <person name="Liu N."/>
        </authorList>
    </citation>
    <scope>NUCLEOTIDE SEQUENCE</scope>
</reference>
<feature type="transmembrane region" description="Helical" evidence="9">
    <location>
        <begin position="239"/>
        <end position="263"/>
    </location>
</feature>
<protein>
    <recommendedName>
        <fullName evidence="8">Permease IIC component</fullName>
    </recommendedName>
</protein>
<evidence type="ECO:0000313" key="11">
    <source>
        <dbReference type="EMBL" id="AGS52006.1"/>
    </source>
</evidence>
<dbReference type="InterPro" id="IPR004796">
    <property type="entry name" value="PTS_IIC_cello"/>
</dbReference>
<dbReference type="GO" id="GO:1901264">
    <property type="term" value="P:carbohydrate derivative transport"/>
    <property type="evidence" value="ECO:0007669"/>
    <property type="project" value="TreeGrafter"/>
</dbReference>
<dbReference type="InterPro" id="IPR051088">
    <property type="entry name" value="PTS_Sugar-EIIC/EIIB"/>
</dbReference>
<evidence type="ECO:0000256" key="7">
    <source>
        <dbReference type="ARBA" id="ARBA00023136"/>
    </source>
</evidence>
<dbReference type="InterPro" id="IPR004501">
    <property type="entry name" value="PTS_EIIC_3"/>
</dbReference>
<dbReference type="GO" id="GO:0009401">
    <property type="term" value="P:phosphoenolpyruvate-dependent sugar phosphotransferase system"/>
    <property type="evidence" value="ECO:0007669"/>
    <property type="project" value="InterPro"/>
</dbReference>
<evidence type="ECO:0000256" key="6">
    <source>
        <dbReference type="ARBA" id="ARBA00022989"/>
    </source>
</evidence>
<proteinExistence type="predicted"/>
<dbReference type="PANTHER" id="PTHR33989">
    <property type="match status" value="1"/>
</dbReference>
<evidence type="ECO:0000256" key="2">
    <source>
        <dbReference type="ARBA" id="ARBA00022448"/>
    </source>
</evidence>
<evidence type="ECO:0000256" key="4">
    <source>
        <dbReference type="ARBA" id="ARBA00022597"/>
    </source>
</evidence>
<accession>A0A806KBP6</accession>
<feature type="transmembrane region" description="Helical" evidence="9">
    <location>
        <begin position="283"/>
        <end position="307"/>
    </location>
</feature>
<evidence type="ECO:0000256" key="1">
    <source>
        <dbReference type="ARBA" id="ARBA00004651"/>
    </source>
</evidence>
<organism evidence="11">
    <name type="scientific">uncultured bacterium contig00006</name>
    <dbReference type="NCBI Taxonomy" id="1181498"/>
    <lineage>
        <taxon>Bacteria</taxon>
        <taxon>environmental samples</taxon>
    </lineage>
</organism>
<feature type="transmembrane region" description="Helical" evidence="9">
    <location>
        <begin position="28"/>
        <end position="56"/>
    </location>
</feature>
<feature type="transmembrane region" description="Helical" evidence="9">
    <location>
        <begin position="76"/>
        <end position="96"/>
    </location>
</feature>